<reference evidence="1 2" key="1">
    <citation type="journal article" date="2021" name="J. Hered.">
        <title>A chromosome-level genome assembly of the parasitoid wasp, Cotesia glomerata (Hymenoptera: Braconidae).</title>
        <authorList>
            <person name="Pinto B.J."/>
            <person name="Weis J.J."/>
            <person name="Gamble T."/>
            <person name="Ode P.J."/>
            <person name="Paul R."/>
            <person name="Zaspel J.M."/>
        </authorList>
    </citation>
    <scope>NUCLEOTIDE SEQUENCE [LARGE SCALE GENOMIC DNA]</scope>
    <source>
        <strain evidence="1">CgM1</strain>
    </source>
</reference>
<organism evidence="1 2">
    <name type="scientific">Cotesia glomerata</name>
    <name type="common">Lepidopteran parasitic wasp</name>
    <name type="synonym">Apanteles glomeratus</name>
    <dbReference type="NCBI Taxonomy" id="32391"/>
    <lineage>
        <taxon>Eukaryota</taxon>
        <taxon>Metazoa</taxon>
        <taxon>Ecdysozoa</taxon>
        <taxon>Arthropoda</taxon>
        <taxon>Hexapoda</taxon>
        <taxon>Insecta</taxon>
        <taxon>Pterygota</taxon>
        <taxon>Neoptera</taxon>
        <taxon>Endopterygota</taxon>
        <taxon>Hymenoptera</taxon>
        <taxon>Apocrita</taxon>
        <taxon>Ichneumonoidea</taxon>
        <taxon>Braconidae</taxon>
        <taxon>Microgastrinae</taxon>
        <taxon>Cotesia</taxon>
    </lineage>
</organism>
<evidence type="ECO:0000313" key="1">
    <source>
        <dbReference type="EMBL" id="KAH0533686.1"/>
    </source>
</evidence>
<dbReference type="Proteomes" id="UP000826195">
    <property type="component" value="Unassembled WGS sequence"/>
</dbReference>
<evidence type="ECO:0000313" key="2">
    <source>
        <dbReference type="Proteomes" id="UP000826195"/>
    </source>
</evidence>
<dbReference type="EMBL" id="JAHXZJ010002993">
    <property type="protein sequence ID" value="KAH0533686.1"/>
    <property type="molecule type" value="Genomic_DNA"/>
</dbReference>
<gene>
    <name evidence="1" type="ORF">KQX54_001106</name>
</gene>
<dbReference type="AlphaFoldDB" id="A0AAV7HTV4"/>
<accession>A0AAV7HTV4</accession>
<proteinExistence type="predicted"/>
<sequence>MKWKWFWCYGSGDDGDDVDDDENLPDGGNAVGASCAAAGAPDISAFPPFFSLHMSESTAMLVKRGYPGEGICRQGNNRHGGLTRERDKTRDRQNMSACFALTENCRE</sequence>
<name>A0AAV7HTV4_COTGL</name>
<keyword evidence="2" id="KW-1185">Reference proteome</keyword>
<protein>
    <submittedName>
        <fullName evidence="1">Uncharacterized protein</fullName>
    </submittedName>
</protein>
<comment type="caution">
    <text evidence="1">The sequence shown here is derived from an EMBL/GenBank/DDBJ whole genome shotgun (WGS) entry which is preliminary data.</text>
</comment>